<dbReference type="AlphaFoldDB" id="X0WFX0"/>
<accession>X0WFX0</accession>
<comment type="caution">
    <text evidence="3">The sequence shown here is derived from an EMBL/GenBank/DDBJ whole genome shotgun (WGS) entry which is preliminary data.</text>
</comment>
<keyword evidence="1" id="KW-1133">Transmembrane helix</keyword>
<sequence length="250" mass="28205">MSATIVDLAVRKYLRIEELPKEQIFGIFSTQDYELTKLDKADEELLPYERKVIEALFGGRSTVRLSDLKGKFHEDLRKVKDELYRDAVKAHRFFPQDPERVRLVYRLVGLGVVVTGGVGIGVLGAAFGAALIAIPVLLGGLALLLLGGAMPRRTARGREMYRRCLGFRLYMVTAEQDRQRFAEEANIFDAYLPYAIVCRCVQIWATTFEKLGLEERQVDWYIGPTGFVPLHFAMGVRDFSSSVSNAMAFN</sequence>
<dbReference type="Pfam" id="PF20990">
    <property type="entry name" value="DUF2207_C"/>
    <property type="match status" value="1"/>
</dbReference>
<feature type="transmembrane region" description="Helical" evidence="1">
    <location>
        <begin position="103"/>
        <end position="123"/>
    </location>
</feature>
<feature type="non-terminal residue" evidence="3">
    <location>
        <position position="250"/>
    </location>
</feature>
<name>X0WFX0_9ZZZZ</name>
<reference evidence="3" key="1">
    <citation type="journal article" date="2014" name="Front. Microbiol.">
        <title>High frequency of phylogenetically diverse reductive dehalogenase-homologous genes in deep subseafloor sedimentary metagenomes.</title>
        <authorList>
            <person name="Kawai M."/>
            <person name="Futagami T."/>
            <person name="Toyoda A."/>
            <person name="Takaki Y."/>
            <person name="Nishi S."/>
            <person name="Hori S."/>
            <person name="Arai W."/>
            <person name="Tsubouchi T."/>
            <person name="Morono Y."/>
            <person name="Uchiyama I."/>
            <person name="Ito T."/>
            <person name="Fujiyama A."/>
            <person name="Inagaki F."/>
            <person name="Takami H."/>
        </authorList>
    </citation>
    <scope>NUCLEOTIDE SEQUENCE</scope>
    <source>
        <strain evidence="3">Expedition CK06-06</strain>
    </source>
</reference>
<feature type="transmembrane region" description="Helical" evidence="1">
    <location>
        <begin position="129"/>
        <end position="150"/>
    </location>
</feature>
<dbReference type="InterPro" id="IPR048389">
    <property type="entry name" value="YciQ-like_C"/>
</dbReference>
<proteinExistence type="predicted"/>
<evidence type="ECO:0000313" key="3">
    <source>
        <dbReference type="EMBL" id="GAG29859.1"/>
    </source>
</evidence>
<dbReference type="EMBL" id="BARS01043840">
    <property type="protein sequence ID" value="GAG29859.1"/>
    <property type="molecule type" value="Genomic_DNA"/>
</dbReference>
<protein>
    <recommendedName>
        <fullName evidence="2">Predicted membrane protein YciQ-like C-terminal domain-containing protein</fullName>
    </recommendedName>
</protein>
<evidence type="ECO:0000259" key="2">
    <source>
        <dbReference type="Pfam" id="PF20990"/>
    </source>
</evidence>
<evidence type="ECO:0000256" key="1">
    <source>
        <dbReference type="SAM" id="Phobius"/>
    </source>
</evidence>
<keyword evidence="1" id="KW-0472">Membrane</keyword>
<gene>
    <name evidence="3" type="ORF">S01H1_66314</name>
</gene>
<organism evidence="3">
    <name type="scientific">marine sediment metagenome</name>
    <dbReference type="NCBI Taxonomy" id="412755"/>
    <lineage>
        <taxon>unclassified sequences</taxon>
        <taxon>metagenomes</taxon>
        <taxon>ecological metagenomes</taxon>
    </lineage>
</organism>
<feature type="domain" description="Predicted membrane protein YciQ-like C-terminal" evidence="2">
    <location>
        <begin position="1"/>
        <end position="197"/>
    </location>
</feature>
<keyword evidence="1" id="KW-0812">Transmembrane</keyword>